<organism evidence="3 4">
    <name type="scientific">Nocardia neocaledoniensis</name>
    <dbReference type="NCBI Taxonomy" id="236511"/>
    <lineage>
        <taxon>Bacteria</taxon>
        <taxon>Bacillati</taxon>
        <taxon>Actinomycetota</taxon>
        <taxon>Actinomycetes</taxon>
        <taxon>Mycobacteriales</taxon>
        <taxon>Nocardiaceae</taxon>
        <taxon>Nocardia</taxon>
    </lineage>
</organism>
<name>A0A317N9A7_9NOCA</name>
<dbReference type="InterPro" id="IPR050407">
    <property type="entry name" value="Geranylgeranyl_reductase"/>
</dbReference>
<feature type="compositionally biased region" description="Low complexity" evidence="1">
    <location>
        <begin position="467"/>
        <end position="477"/>
    </location>
</feature>
<keyword evidence="4" id="KW-1185">Reference proteome</keyword>
<gene>
    <name evidence="3" type="ORF">DFR69_110173</name>
</gene>
<dbReference type="PANTHER" id="PTHR42685:SF22">
    <property type="entry name" value="CONDITIONED MEDIUM FACTOR RECEPTOR 1"/>
    <property type="match status" value="1"/>
</dbReference>
<dbReference type="InterPro" id="IPR036188">
    <property type="entry name" value="FAD/NAD-bd_sf"/>
</dbReference>
<proteinExistence type="predicted"/>
<accession>A0A317N9A7</accession>
<sequence>MPDSPAAAAESADVVIVGARCAGAASAITLARAGHRVVVLDAAPLPSDTLSTHLLWPAGLAELQHLGALADVLALGAPPLTNAYAAGAGYGIDTTFPTVDGIDHALCVRRTGLDDVLVRTARAAGAEIRQRSRVTSVLRAGNRCAGVRYTDGAGATVEISAALVIGADGRDSTVAQTVGAQPPLLTVPSGRDCYYAYWRDTPGRPRDTAAQWRVGADLGTAFPCDDGLVLSLVQPPAVPGRCGPSAAERRYTEALQRIPALADRLRDCERVGRVRAATGLSSYFRRSAGPGWALPGDAGHFKDPVTAQGIRDALRYGRLLGEAVTEVLHEPERLDRALRAWERRRVDECRAMFHWTNRLARGEAMRPLEIELYRRAADDPELARVTTGIFSRTRRPAELHTPARALRLVAGALRHQPDTRAVLRDLALELRIGARNIHATRTALRGNTPPVLTPRRSADRSDPPVPRSALPATLAAAPRRDRSVPAAEHR</sequence>
<dbReference type="InterPro" id="IPR002938">
    <property type="entry name" value="FAD-bd"/>
</dbReference>
<feature type="region of interest" description="Disordered" evidence="1">
    <location>
        <begin position="443"/>
        <end position="490"/>
    </location>
</feature>
<feature type="domain" description="FAD-binding" evidence="2">
    <location>
        <begin position="12"/>
        <end position="336"/>
    </location>
</feature>
<dbReference type="GO" id="GO:0071949">
    <property type="term" value="F:FAD binding"/>
    <property type="evidence" value="ECO:0007669"/>
    <property type="project" value="InterPro"/>
</dbReference>
<dbReference type="Pfam" id="PF01494">
    <property type="entry name" value="FAD_binding_3"/>
    <property type="match status" value="1"/>
</dbReference>
<dbReference type="Proteomes" id="UP000246410">
    <property type="component" value="Unassembled WGS sequence"/>
</dbReference>
<evidence type="ECO:0000313" key="4">
    <source>
        <dbReference type="Proteomes" id="UP000246410"/>
    </source>
</evidence>
<dbReference type="Gene3D" id="3.50.50.60">
    <property type="entry name" value="FAD/NAD(P)-binding domain"/>
    <property type="match status" value="1"/>
</dbReference>
<reference evidence="3 4" key="1">
    <citation type="submission" date="2018-05" db="EMBL/GenBank/DDBJ databases">
        <title>Genomic Encyclopedia of Type Strains, Phase IV (KMG-IV): sequencing the most valuable type-strain genomes for metagenomic binning, comparative biology and taxonomic classification.</title>
        <authorList>
            <person name="Goeker M."/>
        </authorList>
    </citation>
    <scope>NUCLEOTIDE SEQUENCE [LARGE SCALE GENOMIC DNA]</scope>
    <source>
        <strain evidence="3 4">DSM 44717</strain>
    </source>
</reference>
<comment type="caution">
    <text evidence="3">The sequence shown here is derived from an EMBL/GenBank/DDBJ whole genome shotgun (WGS) entry which is preliminary data.</text>
</comment>
<evidence type="ECO:0000256" key="1">
    <source>
        <dbReference type="SAM" id="MobiDB-lite"/>
    </source>
</evidence>
<protein>
    <submittedName>
        <fullName evidence="3">Flavin-dependent dehydrogenase</fullName>
    </submittedName>
</protein>
<evidence type="ECO:0000259" key="2">
    <source>
        <dbReference type="Pfam" id="PF01494"/>
    </source>
</evidence>
<dbReference type="EMBL" id="QGTL01000010">
    <property type="protein sequence ID" value="PWV71689.1"/>
    <property type="molecule type" value="Genomic_DNA"/>
</dbReference>
<dbReference type="SUPFAM" id="SSF51905">
    <property type="entry name" value="FAD/NAD(P)-binding domain"/>
    <property type="match status" value="1"/>
</dbReference>
<dbReference type="PANTHER" id="PTHR42685">
    <property type="entry name" value="GERANYLGERANYL DIPHOSPHATE REDUCTASE"/>
    <property type="match status" value="1"/>
</dbReference>
<dbReference type="PRINTS" id="PR00420">
    <property type="entry name" value="RNGMNOXGNASE"/>
</dbReference>
<dbReference type="RefSeq" id="WP_110040015.1">
    <property type="nucleotide sequence ID" value="NZ_QGTL01000010.1"/>
</dbReference>
<feature type="compositionally biased region" description="Basic and acidic residues" evidence="1">
    <location>
        <begin position="478"/>
        <end position="490"/>
    </location>
</feature>
<dbReference type="AlphaFoldDB" id="A0A317N9A7"/>
<evidence type="ECO:0000313" key="3">
    <source>
        <dbReference type="EMBL" id="PWV71689.1"/>
    </source>
</evidence>